<evidence type="ECO:0000313" key="2">
    <source>
        <dbReference type="Proteomes" id="UP000317650"/>
    </source>
</evidence>
<evidence type="ECO:0000313" key="1">
    <source>
        <dbReference type="EMBL" id="THU55646.1"/>
    </source>
</evidence>
<name>A0A4V4H5E1_MUSBA</name>
<protein>
    <submittedName>
        <fullName evidence="1">Uncharacterized protein</fullName>
    </submittedName>
</protein>
<comment type="caution">
    <text evidence="1">The sequence shown here is derived from an EMBL/GenBank/DDBJ whole genome shotgun (WGS) entry which is preliminary data.</text>
</comment>
<sequence length="59" mass="6669">MYGAQEIIIPEAMRSADTWHLGFLVAIWFQFPNFDDGSGGLPTFHFQETMKKNVSSSCL</sequence>
<organism evidence="1 2">
    <name type="scientific">Musa balbisiana</name>
    <name type="common">Banana</name>
    <dbReference type="NCBI Taxonomy" id="52838"/>
    <lineage>
        <taxon>Eukaryota</taxon>
        <taxon>Viridiplantae</taxon>
        <taxon>Streptophyta</taxon>
        <taxon>Embryophyta</taxon>
        <taxon>Tracheophyta</taxon>
        <taxon>Spermatophyta</taxon>
        <taxon>Magnoliopsida</taxon>
        <taxon>Liliopsida</taxon>
        <taxon>Zingiberales</taxon>
        <taxon>Musaceae</taxon>
        <taxon>Musa</taxon>
    </lineage>
</organism>
<dbReference type="Proteomes" id="UP000317650">
    <property type="component" value="Chromosome 11"/>
</dbReference>
<proteinExistence type="predicted"/>
<gene>
    <name evidence="1" type="ORF">C4D60_Mb11t08760</name>
</gene>
<accession>A0A4V4H5E1</accession>
<dbReference type="AlphaFoldDB" id="A0A4V4H5E1"/>
<dbReference type="EMBL" id="PYDT01000007">
    <property type="protein sequence ID" value="THU55646.1"/>
    <property type="molecule type" value="Genomic_DNA"/>
</dbReference>
<keyword evidence="2" id="KW-1185">Reference proteome</keyword>
<reference evidence="1 2" key="1">
    <citation type="journal article" date="2019" name="Nat. Plants">
        <title>Genome sequencing of Musa balbisiana reveals subgenome evolution and function divergence in polyploid bananas.</title>
        <authorList>
            <person name="Yao X."/>
        </authorList>
    </citation>
    <scope>NUCLEOTIDE SEQUENCE [LARGE SCALE GENOMIC DNA]</scope>
    <source>
        <strain evidence="2">cv. DH-PKW</strain>
        <tissue evidence="1">Leaves</tissue>
    </source>
</reference>